<accession>A0ABS0U8L1</accession>
<dbReference type="Proteomes" id="UP000696184">
    <property type="component" value="Unassembled WGS sequence"/>
</dbReference>
<sequence length="118" mass="13354">MTQGTATHTITVGINYNTQSLNQLESQLEHIAELLERIRGQRYDAGMKLAIEKNAEAILDNAEKAYGIAGKIHLKSAVIGSAQTTELINDDHIRQLIREELRQFVRRESRRGGLLSRW</sequence>
<organism evidence="1 2">
    <name type="scientific">Xenorhabdus lircayensis</name>
    <dbReference type="NCBI Taxonomy" id="2763499"/>
    <lineage>
        <taxon>Bacteria</taxon>
        <taxon>Pseudomonadati</taxon>
        <taxon>Pseudomonadota</taxon>
        <taxon>Gammaproteobacteria</taxon>
        <taxon>Enterobacterales</taxon>
        <taxon>Morganellaceae</taxon>
        <taxon>Xenorhabdus</taxon>
    </lineage>
</organism>
<dbReference type="EMBL" id="JACOII010000058">
    <property type="protein sequence ID" value="MBI6550226.1"/>
    <property type="molecule type" value="Genomic_DNA"/>
</dbReference>
<evidence type="ECO:0000313" key="2">
    <source>
        <dbReference type="Proteomes" id="UP000696184"/>
    </source>
</evidence>
<dbReference type="RefSeq" id="WP_198690995.1">
    <property type="nucleotide sequence ID" value="NZ_CAWPUD010000058.1"/>
</dbReference>
<reference evidence="1 2" key="1">
    <citation type="submission" date="2020-08" db="EMBL/GenBank/DDBJ databases">
        <title>Description of Xenorhabdus lircayensis sp. nov., the symbiotic bacterium associated with the entomopathogenic nematode Steirnernema unicornum.</title>
        <authorList>
            <person name="Castaneda-Alvarez C."/>
            <person name="Prodan S."/>
            <person name="Zamorano A."/>
            <person name="San-Blas E."/>
            <person name="Aballay E."/>
        </authorList>
    </citation>
    <scope>NUCLEOTIDE SEQUENCE [LARGE SCALE GENOMIC DNA]</scope>
    <source>
        <strain evidence="1 2">VLS</strain>
    </source>
</reference>
<comment type="caution">
    <text evidence="1">The sequence shown here is derived from an EMBL/GenBank/DDBJ whole genome shotgun (WGS) entry which is preliminary data.</text>
</comment>
<keyword evidence="2" id="KW-1185">Reference proteome</keyword>
<protein>
    <submittedName>
        <fullName evidence="1">Uncharacterized protein</fullName>
    </submittedName>
</protein>
<evidence type="ECO:0000313" key="1">
    <source>
        <dbReference type="EMBL" id="MBI6550226.1"/>
    </source>
</evidence>
<proteinExistence type="predicted"/>
<name>A0ABS0U8L1_9GAMM</name>
<gene>
    <name evidence="1" type="ORF">H8A87_16335</name>
</gene>